<dbReference type="InParanoid" id="A0A2P5HEB8"/>
<reference evidence="2" key="1">
    <citation type="submission" date="2017-09" db="EMBL/GenBank/DDBJ databases">
        <title>Polyketide synthases of a Diaporthe helianthi virulent isolate.</title>
        <authorList>
            <person name="Baroncelli R."/>
        </authorList>
    </citation>
    <scope>NUCLEOTIDE SEQUENCE [LARGE SCALE GENOMIC DNA]</scope>
    <source>
        <strain evidence="2">7/96</strain>
    </source>
</reference>
<dbReference type="InterPro" id="IPR012337">
    <property type="entry name" value="RNaseH-like_sf"/>
</dbReference>
<protein>
    <submittedName>
        <fullName evidence="2">3'-5' exonuclease</fullName>
    </submittedName>
</protein>
<dbReference type="Proteomes" id="UP000094444">
    <property type="component" value="Unassembled WGS sequence"/>
</dbReference>
<dbReference type="GO" id="GO:0003676">
    <property type="term" value="F:nucleic acid binding"/>
    <property type="evidence" value="ECO:0007669"/>
    <property type="project" value="InterPro"/>
</dbReference>
<dbReference type="PANTHER" id="PTHR43040">
    <property type="entry name" value="RIBONUCLEASE D"/>
    <property type="match status" value="1"/>
</dbReference>
<keyword evidence="2" id="KW-0269">Exonuclease</keyword>
<dbReference type="GO" id="GO:0006139">
    <property type="term" value="P:nucleobase-containing compound metabolic process"/>
    <property type="evidence" value="ECO:0007669"/>
    <property type="project" value="InterPro"/>
</dbReference>
<evidence type="ECO:0000259" key="1">
    <source>
        <dbReference type="Pfam" id="PF01612"/>
    </source>
</evidence>
<dbReference type="InterPro" id="IPR036397">
    <property type="entry name" value="RNaseH_sf"/>
</dbReference>
<evidence type="ECO:0000313" key="2">
    <source>
        <dbReference type="EMBL" id="POS68598.1"/>
    </source>
</evidence>
<organism evidence="2 3">
    <name type="scientific">Diaporthe helianthi</name>
    <dbReference type="NCBI Taxonomy" id="158607"/>
    <lineage>
        <taxon>Eukaryota</taxon>
        <taxon>Fungi</taxon>
        <taxon>Dikarya</taxon>
        <taxon>Ascomycota</taxon>
        <taxon>Pezizomycotina</taxon>
        <taxon>Sordariomycetes</taxon>
        <taxon>Sordariomycetidae</taxon>
        <taxon>Diaporthales</taxon>
        <taxon>Diaporthaceae</taxon>
        <taxon>Diaporthe</taxon>
    </lineage>
</organism>
<gene>
    <name evidence="2" type="ORF">DHEL01_v213008</name>
</gene>
<comment type="caution">
    <text evidence="2">The sequence shown here is derived from an EMBL/GenBank/DDBJ whole genome shotgun (WGS) entry which is preliminary data.</text>
</comment>
<dbReference type="OrthoDB" id="26838at2759"/>
<sequence>MASSPQAIIVDSKPKLVSLLDKLSAIRPPAGLFVPPSIYCDIEGQNLGRHGTISILSLFLYPDNTAYLIDVHTLQHDAFTTANDSSTTLKGILESSEVPKGFFDIRNDSDALFSLFGIKVACIHDIQLLELARRNGPKRRVSGLARCIETDLAAAPERVGALQVISAKQDGEKIWNPRLGGTYAAFDKRPMAPAIVAYCSADVSILPSLWKVYVRGLVDDGKMFWRSQVWEKTLARIKESQGARYDPQGANKSAGPSDWQPGTVDDLMYEWFDDLADTYRIGDSYKEIAFGQLQYV</sequence>
<name>A0A2P5HEB8_DIAHE</name>
<dbReference type="PANTHER" id="PTHR43040:SF1">
    <property type="entry name" value="RIBONUCLEASE D"/>
    <property type="match status" value="1"/>
</dbReference>
<feature type="domain" description="3'-5' exonuclease" evidence="1">
    <location>
        <begin position="37"/>
        <end position="210"/>
    </location>
</feature>
<proteinExistence type="predicted"/>
<accession>A0A2P5HEB8</accession>
<dbReference type="GO" id="GO:0008408">
    <property type="term" value="F:3'-5' exonuclease activity"/>
    <property type="evidence" value="ECO:0007669"/>
    <property type="project" value="InterPro"/>
</dbReference>
<keyword evidence="3" id="KW-1185">Reference proteome</keyword>
<dbReference type="STRING" id="158607.A0A2P5HEB8"/>
<dbReference type="EMBL" id="MAVT02003784">
    <property type="protein sequence ID" value="POS68598.1"/>
    <property type="molecule type" value="Genomic_DNA"/>
</dbReference>
<evidence type="ECO:0000313" key="3">
    <source>
        <dbReference type="Proteomes" id="UP000094444"/>
    </source>
</evidence>
<keyword evidence="2" id="KW-0540">Nuclease</keyword>
<dbReference type="Pfam" id="PF01612">
    <property type="entry name" value="DNA_pol_A_exo1"/>
    <property type="match status" value="1"/>
</dbReference>
<dbReference type="Gene3D" id="3.30.420.10">
    <property type="entry name" value="Ribonuclease H-like superfamily/Ribonuclease H"/>
    <property type="match status" value="1"/>
</dbReference>
<keyword evidence="2" id="KW-0378">Hydrolase</keyword>
<dbReference type="InterPro" id="IPR002562">
    <property type="entry name" value="3'-5'_exonuclease_dom"/>
</dbReference>
<dbReference type="AlphaFoldDB" id="A0A2P5HEB8"/>
<dbReference type="SUPFAM" id="SSF53098">
    <property type="entry name" value="Ribonuclease H-like"/>
    <property type="match status" value="1"/>
</dbReference>